<dbReference type="Proteomes" id="UP000685013">
    <property type="component" value="Chromosome 12"/>
</dbReference>
<dbReference type="AlphaFoldDB" id="A0AAV6MRV7"/>
<sequence>MNQSFVVFFTYLLLSAAANTLDPEMKAGSDFTRATCDRTSELKDLCISVINSNPCEDLKSNLTGFLAIFINETLHVVIDDHSYLLNQTLNGQLDNRTLQVFRSCASQYQMSKDSLRVLLEDELLKQHNADLNMDLGQIDNYLALCEMEFEGFIEEPSAWKTRYDYVSSLLILSLQTTNLIKCNRIHVC</sequence>
<gene>
    <name evidence="3" type="ORF">SDJN03_18554</name>
</gene>
<feature type="non-terminal residue" evidence="3">
    <location>
        <position position="1"/>
    </location>
</feature>
<name>A0AAV6MRV7_9ROSI</name>
<keyword evidence="1" id="KW-0732">Signal</keyword>
<feature type="signal peptide" evidence="1">
    <location>
        <begin position="1"/>
        <end position="18"/>
    </location>
</feature>
<protein>
    <recommendedName>
        <fullName evidence="2">Pectinesterase inhibitor domain-containing protein</fullName>
    </recommendedName>
</protein>
<evidence type="ECO:0000256" key="1">
    <source>
        <dbReference type="SAM" id="SignalP"/>
    </source>
</evidence>
<dbReference type="Pfam" id="PF04043">
    <property type="entry name" value="PMEI"/>
    <property type="match status" value="1"/>
</dbReference>
<organism evidence="3 4">
    <name type="scientific">Cucurbita argyrosperma subsp. sororia</name>
    <dbReference type="NCBI Taxonomy" id="37648"/>
    <lineage>
        <taxon>Eukaryota</taxon>
        <taxon>Viridiplantae</taxon>
        <taxon>Streptophyta</taxon>
        <taxon>Embryophyta</taxon>
        <taxon>Tracheophyta</taxon>
        <taxon>Spermatophyta</taxon>
        <taxon>Magnoliopsida</taxon>
        <taxon>eudicotyledons</taxon>
        <taxon>Gunneridae</taxon>
        <taxon>Pentapetalae</taxon>
        <taxon>rosids</taxon>
        <taxon>fabids</taxon>
        <taxon>Cucurbitales</taxon>
        <taxon>Cucurbitaceae</taxon>
        <taxon>Cucurbiteae</taxon>
        <taxon>Cucurbita</taxon>
    </lineage>
</organism>
<comment type="caution">
    <text evidence="3">The sequence shown here is derived from an EMBL/GenBank/DDBJ whole genome shotgun (WGS) entry which is preliminary data.</text>
</comment>
<evidence type="ECO:0000259" key="2">
    <source>
        <dbReference type="Pfam" id="PF04043"/>
    </source>
</evidence>
<dbReference type="EMBL" id="JAGKQH010000012">
    <property type="protein sequence ID" value="KAG6585821.1"/>
    <property type="molecule type" value="Genomic_DNA"/>
</dbReference>
<dbReference type="GO" id="GO:0004857">
    <property type="term" value="F:enzyme inhibitor activity"/>
    <property type="evidence" value="ECO:0007669"/>
    <property type="project" value="InterPro"/>
</dbReference>
<accession>A0AAV6MRV7</accession>
<dbReference type="InterPro" id="IPR006501">
    <property type="entry name" value="Pectinesterase_inhib_dom"/>
</dbReference>
<evidence type="ECO:0000313" key="3">
    <source>
        <dbReference type="EMBL" id="KAG6585821.1"/>
    </source>
</evidence>
<feature type="domain" description="Pectinesterase inhibitor" evidence="2">
    <location>
        <begin position="31"/>
        <end position="152"/>
    </location>
</feature>
<proteinExistence type="predicted"/>
<feature type="chain" id="PRO_5043686479" description="Pectinesterase inhibitor domain-containing protein" evidence="1">
    <location>
        <begin position="19"/>
        <end position="188"/>
    </location>
</feature>
<keyword evidence="4" id="KW-1185">Reference proteome</keyword>
<reference evidence="3 4" key="1">
    <citation type="journal article" date="2021" name="Hortic Res">
        <title>The domestication of Cucurbita argyrosperma as revealed by the genome of its wild relative.</title>
        <authorList>
            <person name="Barrera-Redondo J."/>
            <person name="Sanchez-de la Vega G."/>
            <person name="Aguirre-Liguori J.A."/>
            <person name="Castellanos-Morales G."/>
            <person name="Gutierrez-Guerrero Y.T."/>
            <person name="Aguirre-Dugua X."/>
            <person name="Aguirre-Planter E."/>
            <person name="Tenaillon M.I."/>
            <person name="Lira-Saade R."/>
            <person name="Eguiarte L.E."/>
        </authorList>
    </citation>
    <scope>NUCLEOTIDE SEQUENCE [LARGE SCALE GENOMIC DNA]</scope>
    <source>
        <strain evidence="3">JBR-2021</strain>
    </source>
</reference>
<dbReference type="NCBIfam" id="TIGR01614">
    <property type="entry name" value="PME_inhib"/>
    <property type="match status" value="1"/>
</dbReference>
<evidence type="ECO:0000313" key="4">
    <source>
        <dbReference type="Proteomes" id="UP000685013"/>
    </source>
</evidence>